<dbReference type="eggNOG" id="ENOG502ZPIT">
    <property type="taxonomic scope" value="Bacteria"/>
</dbReference>
<dbReference type="RefSeq" id="WP_004378083.1">
    <property type="nucleotide sequence ID" value="NZ_GL349569.1"/>
</dbReference>
<dbReference type="HOGENOM" id="CLU_2094627_0_0_10"/>
<name>D7NE17_9BACT</name>
<evidence type="ECO:0000313" key="1">
    <source>
        <dbReference type="EMBL" id="EFI48164.1"/>
    </source>
</evidence>
<dbReference type="Proteomes" id="UP000003805">
    <property type="component" value="Unassembled WGS sequence"/>
</dbReference>
<evidence type="ECO:0000313" key="2">
    <source>
        <dbReference type="Proteomes" id="UP000003805"/>
    </source>
</evidence>
<sequence>MQLEHNIRYEAHYSIIVEALDHRLCIDTYNRFKYLIRAFNTPYLGQFRISESKSARKGDVLRRDLQINHTAYVSDILLFRQALDYIMSDYQYPSSPVKVSFYRAEVVSEERTFEVL</sequence>
<accession>D7NE17</accession>
<organism evidence="1 2">
    <name type="scientific">Segatella oris C735</name>
    <dbReference type="NCBI Taxonomy" id="563008"/>
    <lineage>
        <taxon>Bacteria</taxon>
        <taxon>Pseudomonadati</taxon>
        <taxon>Bacteroidota</taxon>
        <taxon>Bacteroidia</taxon>
        <taxon>Bacteroidales</taxon>
        <taxon>Prevotellaceae</taxon>
        <taxon>Segatella</taxon>
    </lineage>
</organism>
<proteinExistence type="predicted"/>
<keyword evidence="2" id="KW-1185">Reference proteome</keyword>
<dbReference type="EMBL" id="GL349569">
    <property type="protein sequence ID" value="EFI48164.1"/>
    <property type="molecule type" value="Genomic_DNA"/>
</dbReference>
<reference evidence="1 2" key="1">
    <citation type="submission" date="2010-02" db="EMBL/GenBank/DDBJ databases">
        <title>The Genome Sequence of Prevotella oris strain C735.</title>
        <authorList>
            <consortium name="The Broad Institute Genome Sequencing Platform"/>
            <person name="Ward D."/>
            <person name="Feldgarden M."/>
            <person name="Earl A."/>
            <person name="Young S.K."/>
            <person name="Zeng Q."/>
            <person name="Koehrsen M."/>
            <person name="Alvarado L."/>
            <person name="Berlin A."/>
            <person name="Bochicchio J."/>
            <person name="Borenstein D."/>
            <person name="Chapman S.B."/>
            <person name="Chen Z."/>
            <person name="Engels R."/>
            <person name="Freedman E."/>
            <person name="Gellesch M."/>
            <person name="Goldberg J."/>
            <person name="Griggs A."/>
            <person name="Gujja S."/>
            <person name="Heilman E."/>
            <person name="Heiman D."/>
            <person name="Hepburn T."/>
            <person name="Howarth C."/>
            <person name="Jen D."/>
            <person name="Larson L."/>
            <person name="Mehta T."/>
            <person name="Park D."/>
            <person name="Pearson M."/>
            <person name="Roberts A."/>
            <person name="Saif S."/>
            <person name="Shea T."/>
            <person name="Shenoy N."/>
            <person name="Sisk P."/>
            <person name="Stolte C."/>
            <person name="Sykes S."/>
            <person name="Thomson T."/>
            <person name="Walk T."/>
            <person name="White J."/>
            <person name="Yandava C."/>
            <person name="Sibley C.D."/>
            <person name="Field T.R."/>
            <person name="Grinwis M."/>
            <person name="Eshaghurshan C.S."/>
            <person name="Surette M.G."/>
            <person name="Haas B."/>
            <person name="Nusbaum C."/>
            <person name="Birren B."/>
        </authorList>
    </citation>
    <scope>NUCLEOTIDE SEQUENCE [LARGE SCALE GENOMIC DNA]</scope>
    <source>
        <strain evidence="1 2">C735</strain>
    </source>
</reference>
<dbReference type="AlphaFoldDB" id="D7NE17"/>
<gene>
    <name evidence="1" type="ORF">HMPREF0665_01791</name>
</gene>
<protein>
    <submittedName>
        <fullName evidence="1">Uncharacterized protein</fullName>
    </submittedName>
</protein>